<protein>
    <recommendedName>
        <fullName evidence="1">non-specific serine/threonine protein kinase</fullName>
        <ecNumber evidence="1">2.7.11.1</ecNumber>
    </recommendedName>
</protein>
<dbReference type="GO" id="GO:0005524">
    <property type="term" value="F:ATP binding"/>
    <property type="evidence" value="ECO:0007669"/>
    <property type="project" value="UniProtKB-KW"/>
</dbReference>
<evidence type="ECO:0000313" key="10">
    <source>
        <dbReference type="Proteomes" id="UP000032702"/>
    </source>
</evidence>
<evidence type="ECO:0000313" key="7">
    <source>
        <dbReference type="EMBL" id="ADO70698.1"/>
    </source>
</evidence>
<evidence type="ECO:0000259" key="6">
    <source>
        <dbReference type="PROSITE" id="PS50011"/>
    </source>
</evidence>
<dbReference type="GO" id="GO:0004674">
    <property type="term" value="F:protein serine/threonine kinase activity"/>
    <property type="evidence" value="ECO:0007669"/>
    <property type="project" value="UniProtKB-EC"/>
</dbReference>
<evidence type="ECO:0000256" key="4">
    <source>
        <dbReference type="ARBA" id="ARBA00022777"/>
    </source>
</evidence>
<dbReference type="PROSITE" id="PS00108">
    <property type="entry name" value="PROTEIN_KINASE_ST"/>
    <property type="match status" value="1"/>
</dbReference>
<keyword evidence="4 8" id="KW-0418">Kinase</keyword>
<dbReference type="Gene3D" id="1.10.510.10">
    <property type="entry name" value="Transferase(Phosphotransferase) domain 1"/>
    <property type="match status" value="1"/>
</dbReference>
<dbReference type="SMART" id="SM00220">
    <property type="entry name" value="S_TKc"/>
    <property type="match status" value="1"/>
</dbReference>
<reference evidence="7 9" key="2">
    <citation type="journal article" date="2011" name="Mol. Biol. Evol.">
        <title>Comparative genomic analysis of fruiting body formation in Myxococcales.</title>
        <authorList>
            <person name="Huntley S."/>
            <person name="Hamann N."/>
            <person name="Wegener-Feldbrugge S."/>
            <person name="Treuner-Lange A."/>
            <person name="Kube M."/>
            <person name="Reinhardt R."/>
            <person name="Klages S."/>
            <person name="Muller R."/>
            <person name="Ronning C.M."/>
            <person name="Nierman W.C."/>
            <person name="Sogaard-Andersen L."/>
        </authorList>
    </citation>
    <scope>NUCLEOTIDE SEQUENCE [LARGE SCALE GENOMIC DNA]</scope>
    <source>
        <strain evidence="7 9">DW4/3-1</strain>
    </source>
</reference>
<dbReference type="PANTHER" id="PTHR43671:SF13">
    <property type="entry name" value="SERINE_THREONINE-PROTEIN KINASE NEK2"/>
    <property type="match status" value="1"/>
</dbReference>
<dbReference type="EMBL" id="CP002271">
    <property type="protein sequence ID" value="ADO70698.1"/>
    <property type="molecule type" value="Genomic_DNA"/>
</dbReference>
<dbReference type="PROSITE" id="PS50011">
    <property type="entry name" value="PROTEIN_KINASE_DOM"/>
    <property type="match status" value="1"/>
</dbReference>
<evidence type="ECO:0000256" key="2">
    <source>
        <dbReference type="ARBA" id="ARBA00022679"/>
    </source>
</evidence>
<sequence length="478" mass="52704">MGNIESTQPACSSKFFPQKRFSVSQPSLPPDALWPGTDVGAWRLLGRAGCGTYGAVYRAARSGSEPLEHVALKLSLYPGDERFEREAELLSRVHHPAVPRLRERGEWVGGPGIKPYPYLVMDWVEGVSLYHWARSTRPTTRQLFRVLAQLGHALQATHDAGCLHRDVKGDNVLVGPDGRLTLVDFGCGTYPGASPLTEGPLAPGTRPYRSPQALRHQRSYWRHVTPYEAYPADDVYAMGVTAYRMVTGVYPPLSIEKAVRPTPHQLNPHVRPELSVLIERMLSESPRKRGSAGGLAYALEAAAVNAGPEADVPFVVTEQVRTQYALSPTHRGVPSRWRELARLSPGVAAVAAYVMLYFFTMRGTHHPAWMLPGGPGPEDARMTGMADTAIDASTLLSFSQWTRRTLAPLPVVAYDMPSKPLKGQKRPPCTRRGETEINGGCWVLLALELPCKDGGYEWKGRCYMPMGADERPDSSRYP</sequence>
<dbReference type="STRING" id="378806.STAUR_2906"/>
<evidence type="ECO:0000256" key="1">
    <source>
        <dbReference type="ARBA" id="ARBA00012513"/>
    </source>
</evidence>
<dbReference type="InterPro" id="IPR000719">
    <property type="entry name" value="Prot_kinase_dom"/>
</dbReference>
<dbReference type="HOGENOM" id="CLU_028595_1_0_7"/>
<dbReference type="InterPro" id="IPR008271">
    <property type="entry name" value="Ser/Thr_kinase_AS"/>
</dbReference>
<proteinExistence type="predicted"/>
<dbReference type="CDD" id="cd14014">
    <property type="entry name" value="STKc_PknB_like"/>
    <property type="match status" value="1"/>
</dbReference>
<dbReference type="Pfam" id="PF00069">
    <property type="entry name" value="Pkinase"/>
    <property type="match status" value="1"/>
</dbReference>
<dbReference type="eggNOG" id="COG0515">
    <property type="taxonomic scope" value="Bacteria"/>
</dbReference>
<keyword evidence="9" id="KW-1185">Reference proteome</keyword>
<gene>
    <name evidence="7" type="ordered locus">STAUR_2906</name>
    <name evidence="8" type="ORF">STIAU_4217</name>
</gene>
<dbReference type="Proteomes" id="UP000032702">
    <property type="component" value="Unassembled WGS sequence"/>
</dbReference>
<name>Q08SE1_STIAD</name>
<dbReference type="AlphaFoldDB" id="Q08SE1"/>
<dbReference type="RefSeq" id="WP_002617775.1">
    <property type="nucleotide sequence ID" value="NC_014623.1"/>
</dbReference>
<evidence type="ECO:0000256" key="5">
    <source>
        <dbReference type="ARBA" id="ARBA00022840"/>
    </source>
</evidence>
<organism evidence="8 10">
    <name type="scientific">Stigmatella aurantiaca (strain DW4/3-1)</name>
    <dbReference type="NCBI Taxonomy" id="378806"/>
    <lineage>
        <taxon>Bacteria</taxon>
        <taxon>Pseudomonadati</taxon>
        <taxon>Myxococcota</taxon>
        <taxon>Myxococcia</taxon>
        <taxon>Myxococcales</taxon>
        <taxon>Cystobacterineae</taxon>
        <taxon>Archangiaceae</taxon>
        <taxon>Stigmatella</taxon>
    </lineage>
</organism>
<dbReference type="SUPFAM" id="SSF56112">
    <property type="entry name" value="Protein kinase-like (PK-like)"/>
    <property type="match status" value="1"/>
</dbReference>
<dbReference type="OrthoDB" id="5451015at2"/>
<keyword evidence="3" id="KW-0547">Nucleotide-binding</keyword>
<reference evidence="8 10" key="1">
    <citation type="submission" date="2006-04" db="EMBL/GenBank/DDBJ databases">
        <authorList>
            <person name="Nierman W.C."/>
        </authorList>
    </citation>
    <scope>NUCLEOTIDE SEQUENCE [LARGE SCALE GENOMIC DNA]</scope>
    <source>
        <strain evidence="8 10">DW4/3-1</strain>
    </source>
</reference>
<keyword evidence="2" id="KW-0808">Transferase</keyword>
<keyword evidence="5" id="KW-0067">ATP-binding</keyword>
<dbReference type="EMBL" id="AAMD01000165">
    <property type="protein sequence ID" value="EAU63389.1"/>
    <property type="molecule type" value="Genomic_DNA"/>
</dbReference>
<accession>Q08SE1</accession>
<dbReference type="EC" id="2.7.11.1" evidence="1"/>
<dbReference type="InterPro" id="IPR011009">
    <property type="entry name" value="Kinase-like_dom_sf"/>
</dbReference>
<dbReference type="Proteomes" id="UP000001351">
    <property type="component" value="Chromosome"/>
</dbReference>
<dbReference type="InterPro" id="IPR050660">
    <property type="entry name" value="NEK_Ser/Thr_kinase"/>
</dbReference>
<feature type="domain" description="Protein kinase" evidence="6">
    <location>
        <begin position="42"/>
        <end position="315"/>
    </location>
</feature>
<evidence type="ECO:0000313" key="8">
    <source>
        <dbReference type="EMBL" id="EAU63389.1"/>
    </source>
</evidence>
<dbReference type="Gene3D" id="3.30.200.20">
    <property type="entry name" value="Phosphorylase Kinase, domain 1"/>
    <property type="match status" value="1"/>
</dbReference>
<dbReference type="PANTHER" id="PTHR43671">
    <property type="entry name" value="SERINE/THREONINE-PROTEIN KINASE NEK"/>
    <property type="match status" value="1"/>
</dbReference>
<dbReference type="KEGG" id="sur:STAUR_2906"/>
<evidence type="ECO:0000256" key="3">
    <source>
        <dbReference type="ARBA" id="ARBA00022741"/>
    </source>
</evidence>
<evidence type="ECO:0000313" key="9">
    <source>
        <dbReference type="Proteomes" id="UP000001351"/>
    </source>
</evidence>